<keyword evidence="1" id="KW-0812">Transmembrane</keyword>
<reference evidence="2 3" key="1">
    <citation type="submission" date="2021-06" db="EMBL/GenBank/DDBJ databases">
        <title>Bacillus sp. RD4P76, an endophyte from a halophyte.</title>
        <authorList>
            <person name="Sun J.-Q."/>
        </authorList>
    </citation>
    <scope>NUCLEOTIDE SEQUENCE [LARGE SCALE GENOMIC DNA]</scope>
    <source>
        <strain evidence="2 3">JCM 17098</strain>
    </source>
</reference>
<name>A0ABS6JSP9_9BACI</name>
<evidence type="ECO:0000313" key="2">
    <source>
        <dbReference type="EMBL" id="MBU9721450.1"/>
    </source>
</evidence>
<evidence type="ECO:0000256" key="1">
    <source>
        <dbReference type="SAM" id="Phobius"/>
    </source>
</evidence>
<proteinExistence type="predicted"/>
<comment type="caution">
    <text evidence="2">The sequence shown here is derived from an EMBL/GenBank/DDBJ whole genome shotgun (WGS) entry which is preliminary data.</text>
</comment>
<dbReference type="Proteomes" id="UP000790580">
    <property type="component" value="Unassembled WGS sequence"/>
</dbReference>
<keyword evidence="1" id="KW-0472">Membrane</keyword>
<dbReference type="EMBL" id="JAHQCR010000034">
    <property type="protein sequence ID" value="MBU9721450.1"/>
    <property type="molecule type" value="Genomic_DNA"/>
</dbReference>
<feature type="transmembrane region" description="Helical" evidence="1">
    <location>
        <begin position="58"/>
        <end position="78"/>
    </location>
</feature>
<organism evidence="2 3">
    <name type="scientific">Evansella alkalicola</name>
    <dbReference type="NCBI Taxonomy" id="745819"/>
    <lineage>
        <taxon>Bacteria</taxon>
        <taxon>Bacillati</taxon>
        <taxon>Bacillota</taxon>
        <taxon>Bacilli</taxon>
        <taxon>Bacillales</taxon>
        <taxon>Bacillaceae</taxon>
        <taxon>Evansella</taxon>
    </lineage>
</organism>
<dbReference type="RefSeq" id="WP_088075400.1">
    <property type="nucleotide sequence ID" value="NZ_JAHQCR010000034.1"/>
</dbReference>
<protein>
    <submittedName>
        <fullName evidence="2">Uncharacterized protein</fullName>
    </submittedName>
</protein>
<accession>A0ABS6JSP9</accession>
<sequence>MSVDYYYKMCCDHMGQDVEITDKHGKVYVGKIEKVDSENVYIREQSAPPRDSHGPGLFFFPLAVGALVAIPLIGIAGFRRRAYY</sequence>
<evidence type="ECO:0000313" key="3">
    <source>
        <dbReference type="Proteomes" id="UP000790580"/>
    </source>
</evidence>
<keyword evidence="1" id="KW-1133">Transmembrane helix</keyword>
<keyword evidence="3" id="KW-1185">Reference proteome</keyword>
<gene>
    <name evidence="2" type="ORF">KS407_08330</name>
</gene>